<proteinExistence type="predicted"/>
<evidence type="ECO:0000313" key="4">
    <source>
        <dbReference type="Proteomes" id="UP000251835"/>
    </source>
</evidence>
<dbReference type="RefSeq" id="WP_116496437.1">
    <property type="nucleotide sequence ID" value="NZ_QENZ01000004.1"/>
</dbReference>
<dbReference type="AlphaFoldDB" id="A0A7L4UQ01"/>
<accession>A0A7L4UQ01</accession>
<evidence type="ECO:0000313" key="3">
    <source>
        <dbReference type="EMBL" id="PVX50886.1"/>
    </source>
</evidence>
<feature type="chain" id="PRO_5029697206" description="Lipoprotein" evidence="2">
    <location>
        <begin position="19"/>
        <end position="130"/>
    </location>
</feature>
<dbReference type="OrthoDB" id="1443551at2"/>
<evidence type="ECO:0000256" key="1">
    <source>
        <dbReference type="SAM" id="MobiDB-lite"/>
    </source>
</evidence>
<keyword evidence="2" id="KW-0732">Signal</keyword>
<reference evidence="3 4" key="1">
    <citation type="submission" date="2018-05" db="EMBL/GenBank/DDBJ databases">
        <title>Genomic Encyclopedia of Type Strains, Phase IV (KMG-IV): sequencing the most valuable type-strain genomes for metagenomic binning, comparative biology and taxonomic classification.</title>
        <authorList>
            <person name="Goeker M."/>
        </authorList>
    </citation>
    <scope>NUCLEOTIDE SEQUENCE [LARGE SCALE GENOMIC DNA]</scope>
    <source>
        <strain evidence="3 4">DSM 28579</strain>
    </source>
</reference>
<feature type="region of interest" description="Disordered" evidence="1">
    <location>
        <begin position="94"/>
        <end position="130"/>
    </location>
</feature>
<gene>
    <name evidence="3" type="ORF">C7377_1207</name>
</gene>
<feature type="signal peptide" evidence="2">
    <location>
        <begin position="1"/>
        <end position="18"/>
    </location>
</feature>
<organism evidence="3 4">
    <name type="scientific">Balneicella halophila</name>
    <dbReference type="NCBI Taxonomy" id="1537566"/>
    <lineage>
        <taxon>Bacteria</taxon>
        <taxon>Pseudomonadati</taxon>
        <taxon>Bacteroidota</taxon>
        <taxon>Bacteroidia</taxon>
        <taxon>Bacteroidales</taxon>
        <taxon>Balneicellaceae</taxon>
        <taxon>Balneicella</taxon>
    </lineage>
</organism>
<dbReference type="PROSITE" id="PS51257">
    <property type="entry name" value="PROKAR_LIPOPROTEIN"/>
    <property type="match status" value="1"/>
</dbReference>
<dbReference type="Proteomes" id="UP000251835">
    <property type="component" value="Unassembled WGS sequence"/>
</dbReference>
<sequence length="130" mass="14790">MKKLFLVLVAVATLALVACNKEKEGSNLQDEQETQKVIETTTDADVPEFDNENLEEYIEVYDSYLDDYKEAVESKDMSKFQALSSKGQELAEKAEALATEGLSESDSRKLNEYMQEKSKEMQELAQKMMQ</sequence>
<evidence type="ECO:0008006" key="5">
    <source>
        <dbReference type="Google" id="ProtNLM"/>
    </source>
</evidence>
<dbReference type="EMBL" id="QENZ01000004">
    <property type="protein sequence ID" value="PVX50886.1"/>
    <property type="molecule type" value="Genomic_DNA"/>
</dbReference>
<keyword evidence="4" id="KW-1185">Reference proteome</keyword>
<feature type="compositionally biased region" description="Basic and acidic residues" evidence="1">
    <location>
        <begin position="105"/>
        <end position="122"/>
    </location>
</feature>
<comment type="caution">
    <text evidence="3">The sequence shown here is derived from an EMBL/GenBank/DDBJ whole genome shotgun (WGS) entry which is preliminary data.</text>
</comment>
<evidence type="ECO:0000256" key="2">
    <source>
        <dbReference type="SAM" id="SignalP"/>
    </source>
</evidence>
<name>A0A7L4UQ01_BALHA</name>
<protein>
    <recommendedName>
        <fullName evidence="5">Lipoprotein</fullName>
    </recommendedName>
</protein>